<evidence type="ECO:0000256" key="1">
    <source>
        <dbReference type="ARBA" id="ARBA00004496"/>
    </source>
</evidence>
<evidence type="ECO:0000256" key="12">
    <source>
        <dbReference type="ARBA" id="ARBA00023054"/>
    </source>
</evidence>
<dbReference type="SMART" id="SM00326">
    <property type="entry name" value="SH3"/>
    <property type="match status" value="1"/>
</dbReference>
<evidence type="ECO:0000313" key="21">
    <source>
        <dbReference type="EMBL" id="SYW83183.1"/>
    </source>
</evidence>
<protein>
    <submittedName>
        <fullName evidence="21">Related to KIP1 - kinesin-related protein</fullName>
    </submittedName>
</protein>
<dbReference type="InterPro" id="IPR036961">
    <property type="entry name" value="Kinesin_motor_dom_sf"/>
</dbReference>
<dbReference type="InterPro" id="IPR001452">
    <property type="entry name" value="SH3_domain"/>
</dbReference>
<feature type="compositionally biased region" description="Low complexity" evidence="17">
    <location>
        <begin position="1685"/>
        <end position="1714"/>
    </location>
</feature>
<dbReference type="FunFam" id="2.30.30.40:FF:000213">
    <property type="entry name" value="High osmolarity signaling protein SHO1"/>
    <property type="match status" value="1"/>
</dbReference>
<dbReference type="GO" id="GO:0007018">
    <property type="term" value="P:microtubule-based movement"/>
    <property type="evidence" value="ECO:0007669"/>
    <property type="project" value="InterPro"/>
</dbReference>
<keyword evidence="5" id="KW-1003">Cell membrane</keyword>
<feature type="compositionally biased region" description="Low complexity" evidence="17">
    <location>
        <begin position="1613"/>
        <end position="1627"/>
    </location>
</feature>
<accession>A0A8H8QSZ8</accession>
<dbReference type="GO" id="GO:0051231">
    <property type="term" value="P:spindle elongation"/>
    <property type="evidence" value="ECO:0007669"/>
    <property type="project" value="TreeGrafter"/>
</dbReference>
<dbReference type="InterPro" id="IPR036028">
    <property type="entry name" value="SH3-like_dom_sf"/>
</dbReference>
<dbReference type="PROSITE" id="PS50002">
    <property type="entry name" value="SH3"/>
    <property type="match status" value="1"/>
</dbReference>
<feature type="coiled-coil region" evidence="16">
    <location>
        <begin position="1075"/>
        <end position="1105"/>
    </location>
</feature>
<keyword evidence="4 14" id="KW-0728">SH3 domain</keyword>
<dbReference type="GO" id="GO:0007232">
    <property type="term" value="P:osmosensory signaling pathway via Sho1 osmosensor"/>
    <property type="evidence" value="ECO:0007669"/>
    <property type="project" value="UniProtKB-ARBA"/>
</dbReference>
<feature type="compositionally biased region" description="Basic and acidic residues" evidence="17">
    <location>
        <begin position="1628"/>
        <end position="1672"/>
    </location>
</feature>
<evidence type="ECO:0000256" key="11">
    <source>
        <dbReference type="ARBA" id="ARBA00023016"/>
    </source>
</evidence>
<feature type="region of interest" description="Disordered" evidence="17">
    <location>
        <begin position="1045"/>
        <end position="1067"/>
    </location>
</feature>
<dbReference type="GO" id="GO:0005886">
    <property type="term" value="C:plasma membrane"/>
    <property type="evidence" value="ECO:0007669"/>
    <property type="project" value="UniProtKB-SubCell"/>
</dbReference>
<evidence type="ECO:0000256" key="7">
    <source>
        <dbReference type="ARBA" id="ARBA00022692"/>
    </source>
</evidence>
<feature type="region of interest" description="Disordered" evidence="17">
    <location>
        <begin position="947"/>
        <end position="1031"/>
    </location>
</feature>
<feature type="transmembrane region" description="Helical" evidence="18">
    <location>
        <begin position="1988"/>
        <end position="2008"/>
    </location>
</feature>
<feature type="region of interest" description="Disordered" evidence="17">
    <location>
        <begin position="268"/>
        <end position="295"/>
    </location>
</feature>
<dbReference type="GO" id="GO:0005524">
    <property type="term" value="F:ATP binding"/>
    <property type="evidence" value="ECO:0007669"/>
    <property type="project" value="UniProtKB-UniRule"/>
</dbReference>
<dbReference type="SUPFAM" id="SSF50044">
    <property type="entry name" value="SH3-domain"/>
    <property type="match status" value="1"/>
</dbReference>
<comment type="caution">
    <text evidence="21">The sequence shown here is derived from an EMBL/GenBank/DDBJ whole genome shotgun (WGS) entry which is preliminary data.</text>
</comment>
<dbReference type="GO" id="GO:0007052">
    <property type="term" value="P:mitotic spindle organization"/>
    <property type="evidence" value="ECO:0007669"/>
    <property type="project" value="TreeGrafter"/>
</dbReference>
<dbReference type="Pfam" id="PF00225">
    <property type="entry name" value="Kinesin"/>
    <property type="match status" value="2"/>
</dbReference>
<evidence type="ECO:0000256" key="16">
    <source>
        <dbReference type="SAM" id="Coils"/>
    </source>
</evidence>
<feature type="region of interest" description="Disordered" evidence="17">
    <location>
        <begin position="1106"/>
        <end position="1138"/>
    </location>
</feature>
<keyword evidence="12 16" id="KW-0175">Coiled coil</keyword>
<evidence type="ECO:0000256" key="10">
    <source>
        <dbReference type="ARBA" id="ARBA00022989"/>
    </source>
</evidence>
<dbReference type="Gene3D" id="1.10.287.1490">
    <property type="match status" value="1"/>
</dbReference>
<feature type="transmembrane region" description="Helical" evidence="18">
    <location>
        <begin position="2020"/>
        <end position="2037"/>
    </location>
</feature>
<feature type="coiled-coil region" evidence="16">
    <location>
        <begin position="1832"/>
        <end position="1951"/>
    </location>
</feature>
<sequence>MSTTREASAVSNTTSVQVAVRIRPVTSADQSSIPPRWQKSILTASSPSSVTVEPGSAPPAGPGAASSAFATREKRQAFTFDRVFSPAHGQSEIFTVAEPLIDRFMQGYNVTILAYGQTSSGKSYTMGTSAADQVDYEGLVAGRSLDPQMGIIPRAVARIFSSMPQNKASGTQYSAKVSFIEIYNEDLIDLLGHAADGESTPHVQIREGKNGQIIWSGLRELKVANVAEVMNYLLQGSSVRRTNETDMNAQSSRSHAIFSITLTQNKWVGSGPPPNAAPPSSFGGRSTPAGRTLSSLSRASSIPIAGRVASPCFGCRTPSGIPALGGRSSSIALRPASVAGDMADDSVSRNSASLDGEWLTVTSKFHFVDLAGSERLKRTAAQGDRVKEGISINSGLHALGNVISALGDPAKAKRATHIPYRDSKLTRLLQDSLGGNAHTLMIACVSPTEYNVSETVNTLQYANRARNIKNKAELNQVEVGWDDVDYLQTLVQRLRKELSLIKGVGKGAIDLDDPRNKDATRTTQREILAWQDKYASLSQKHSQLTAQVTQLRTQLDPSKSDGSEQDFFRAAEPIIVEYEKSIDALEGQLNLTKAALAYVEDLANEREAQIEQQSSQLEIIGRQLDEKEATLAELQSRLTKLQERQSSAEVYARQLEQRLEAVGTRRDTDSAVLAELQKELARLKQVETSSEQYIRDLEAKLASSEESATSLTSKVAQMEADIDKRDQDYRNLLSRFQLLDSGKETQAIAAELEARNVEVHSLESRLAAATAKHDDLASRFDGLTAQHQKLAQLSDGHQQEKQSLAEKIKQLQVATAAAVAAGGIGGAAKANGGDDDGKHAAADRAVAHNTATTSAAGAEADAATKQLEERLTSLQEEMRAVRDSESSIRAELELTKQKYKESLSEINDLNTQLTEIKLNAGVPSHLESDSSFKLDKDDADDEQLEVLDSQGDENRPPGTPQRGGNHQRSITNRGRPGSLLIDTTNRPTPSPSSNRLTRRSSGSFLGYNKSDGTRSNAISPLAHGRTRSISQSSSLDFASALPSQLTQTLRGPRPLSLTGSVPPSPTLKAFEPDSAVNYERKVASLEKETMRLQEALRESDEELRAMETSLRSRRQSTLVAGSEHGTSTDTVTARESETDPKLLVPASAGVNGVEAATEKDLDAIRRLMAENATAGAATDWNATGTQMLDELMRSMARKETQHREIVESMSAELNTLRKQNETLEALSRDQMANMSQEIEELRAQLADAKTNGAAATHGAEVTRSQSNRRSLAVELNAATVAEQEDANVAAQTQLEQLKTEHAEAVESLKQEHEKSLEQLVQQHAEALSKVQAPSAAAIVTSRSIPGGFGADEDDDAAVADHSKALSDAREEHARQLAKLKEESDASLSKALAAQAAQHESIVTEDTAKLASQDVESKQMLEAVRAEHASQLDAIRDSHAKSSEELKVKLEAQHLSALSIAVREAEEAAAARHAAELEKLHLQRSGSATQAEEQLTVLKAEHASMLEKVKSEHAAKLDRAMLDLQIVSGDRDETRQAYEELQAKHQDLLSKVDIDPHEVETLRAELNDTSDALVTLEAALTETQEERDQLLIEIETIRQEAEAQQQDASIVSNDSAVRSAAAPSPVDATLKRELESHKSMLSKTRGDMSKLKAELQAARDECTRHEQSVKDLQLRLATSETRSVRSHGSSSFGQQSQSEHDAASAAASLANGARSPINGRRVSDYEPSLLDLRSHRPSLGAVKAPPPTPPPNMPPPPTPAGAGDRSASGSMIRTSAGVRTSTPSAIARPESPGNAGAGMMTRSSSLTSVHSPAGHMMGNGISLGPDVKLTRLLSEQAEEIKNLAKQLNHCEADLQANIDLVATLEAALNDSERNLRKSRVQLAEVTRERERYAAEANAMRAQLNSAQSEVENVRNSVMLEKQGYESKIEEERQAKERARKALEARLEEVTGRLIIVHPITHLTWADPPPLQTALDPKCQTNAMVEEEDLTLVLFLLSTVGWIVAFIGQCAAEAGSAGRQGVLWFAIFLQLFLIVAKYLGVMTDSLSTSRLQLVTFTAVALVFSVIGINSGIYSDNSSEEAVAAGWFLITITNVIWLLFLTTEEDSALYPIVNMTNDGVTPPASGGVGRSAGKYNAGAIGGGGGQSMRNAGGGAIGGGGYGAGNGSVYSGGFQGAASGGAYQPAYGNSPSAADITTSNATGLGAPKLSSTSIPSRNAAANETGAAGGVSQDGAAPSVASHGAPASPTQAGALPDYGYKARALYAYQANADDPTEIGFSKGEVLDIVDNSGKWWQARKSNGETGIVPSNYMQLL</sequence>
<feature type="coiled-coil region" evidence="16">
    <location>
        <begin position="1280"/>
        <end position="1329"/>
    </location>
</feature>
<dbReference type="GO" id="GO:0005875">
    <property type="term" value="C:microtubule associated complex"/>
    <property type="evidence" value="ECO:0007669"/>
    <property type="project" value="TreeGrafter"/>
</dbReference>
<dbReference type="SUPFAM" id="SSF57997">
    <property type="entry name" value="Tropomyosin"/>
    <property type="match status" value="1"/>
</dbReference>
<dbReference type="SMART" id="SM00129">
    <property type="entry name" value="KISc"/>
    <property type="match status" value="1"/>
</dbReference>
<feature type="coiled-coil region" evidence="16">
    <location>
        <begin position="1362"/>
        <end position="1389"/>
    </location>
</feature>
<keyword evidence="6" id="KW-0963">Cytoplasm</keyword>
<evidence type="ECO:0000256" key="17">
    <source>
        <dbReference type="SAM" id="MobiDB-lite"/>
    </source>
</evidence>
<dbReference type="SUPFAM" id="SSF52540">
    <property type="entry name" value="P-loop containing nucleoside triphosphate hydrolases"/>
    <property type="match status" value="1"/>
</dbReference>
<dbReference type="PANTHER" id="PTHR47969:SF15">
    <property type="entry name" value="CHROMOSOME-ASSOCIATED KINESIN KIF4A-RELATED"/>
    <property type="match status" value="1"/>
</dbReference>
<dbReference type="GO" id="GO:0005737">
    <property type="term" value="C:cytoplasm"/>
    <property type="evidence" value="ECO:0007669"/>
    <property type="project" value="UniProtKB-SubCell"/>
</dbReference>
<evidence type="ECO:0000256" key="2">
    <source>
        <dbReference type="ARBA" id="ARBA00004651"/>
    </source>
</evidence>
<comment type="similarity">
    <text evidence="3">Belongs to the SHO1 family.</text>
</comment>
<feature type="region of interest" description="Disordered" evidence="17">
    <location>
        <begin position="45"/>
        <end position="66"/>
    </location>
</feature>
<feature type="region of interest" description="Disordered" evidence="17">
    <location>
        <begin position="1737"/>
        <end position="1818"/>
    </location>
</feature>
<dbReference type="CDD" id="cd01372">
    <property type="entry name" value="KISc_KIF4"/>
    <property type="match status" value="1"/>
</dbReference>
<feature type="transmembrane region" description="Helical" evidence="18">
    <location>
        <begin position="2049"/>
        <end position="2067"/>
    </location>
</feature>
<feature type="compositionally biased region" description="Polar residues" evidence="17">
    <location>
        <begin position="962"/>
        <end position="972"/>
    </location>
</feature>
<keyword evidence="11" id="KW-0346">Stress response</keyword>
<keyword evidence="8 15" id="KW-0547">Nucleotide-binding</keyword>
<dbReference type="Pfam" id="PF00018">
    <property type="entry name" value="SH3_1"/>
    <property type="match status" value="1"/>
</dbReference>
<feature type="compositionally biased region" description="Pro residues" evidence="17">
    <location>
        <begin position="1743"/>
        <end position="1758"/>
    </location>
</feature>
<comment type="similarity">
    <text evidence="15">Belongs to the TRAFAC class myosin-kinesin ATPase superfamily. Kinesin family.</text>
</comment>
<feature type="coiled-coil region" evidence="16">
    <location>
        <begin position="1206"/>
        <end position="1251"/>
    </location>
</feature>
<reference evidence="21" key="1">
    <citation type="submission" date="2018-08" db="EMBL/GenBank/DDBJ databases">
        <authorList>
            <person name="Guldener U."/>
        </authorList>
    </citation>
    <scope>NUCLEOTIDE SEQUENCE</scope>
    <source>
        <strain evidence="21">UB2</strain>
    </source>
</reference>
<dbReference type="CDD" id="cd11855">
    <property type="entry name" value="SH3_Sho1p"/>
    <property type="match status" value="1"/>
</dbReference>
<evidence type="ECO:0000259" key="19">
    <source>
        <dbReference type="PROSITE" id="PS50002"/>
    </source>
</evidence>
<comment type="subcellular location">
    <subcellularLocation>
        <location evidence="2">Cell membrane</location>
        <topology evidence="2">Multi-pass membrane protein</topology>
    </subcellularLocation>
    <subcellularLocation>
        <location evidence="1">Cytoplasm</location>
    </subcellularLocation>
</comment>
<dbReference type="Gene3D" id="3.40.850.10">
    <property type="entry name" value="Kinesin motor domain"/>
    <property type="match status" value="1"/>
</dbReference>
<evidence type="ECO:0000313" key="22">
    <source>
        <dbReference type="Proteomes" id="UP000658997"/>
    </source>
</evidence>
<dbReference type="InterPro" id="IPR035522">
    <property type="entry name" value="Sho1_SH3"/>
</dbReference>
<gene>
    <name evidence="21" type="ORF">UBRO2_05074</name>
</gene>
<evidence type="ECO:0000256" key="5">
    <source>
        <dbReference type="ARBA" id="ARBA00022475"/>
    </source>
</evidence>
<keyword evidence="7 18" id="KW-0812">Transmembrane</keyword>
<dbReference type="PANTHER" id="PTHR47969">
    <property type="entry name" value="CHROMOSOME-ASSOCIATED KINESIN KIF4A-RELATED"/>
    <property type="match status" value="1"/>
</dbReference>
<keyword evidence="15" id="KW-0505">Motor protein</keyword>
<feature type="compositionally biased region" description="Polar residues" evidence="17">
    <location>
        <begin position="1800"/>
        <end position="1809"/>
    </location>
</feature>
<feature type="region of interest" description="Disordered" evidence="17">
    <location>
        <begin position="2203"/>
        <end position="2248"/>
    </location>
</feature>
<feature type="domain" description="SH3" evidence="19">
    <location>
        <begin position="2252"/>
        <end position="2311"/>
    </location>
</feature>
<dbReference type="InterPro" id="IPR027640">
    <property type="entry name" value="Kinesin-like_fam"/>
</dbReference>
<dbReference type="InterPro" id="IPR019821">
    <property type="entry name" value="Kinesin_motor_CS"/>
</dbReference>
<dbReference type="Gene3D" id="2.30.30.40">
    <property type="entry name" value="SH3 Domains"/>
    <property type="match status" value="1"/>
</dbReference>
<evidence type="ECO:0000256" key="3">
    <source>
        <dbReference type="ARBA" id="ARBA00009739"/>
    </source>
</evidence>
<dbReference type="PROSITE" id="PS00411">
    <property type="entry name" value="KINESIN_MOTOR_1"/>
    <property type="match status" value="1"/>
</dbReference>
<evidence type="ECO:0000259" key="20">
    <source>
        <dbReference type="PROSITE" id="PS50067"/>
    </source>
</evidence>
<organism evidence="21 22">
    <name type="scientific">Ustilago bromivora</name>
    <dbReference type="NCBI Taxonomy" id="307758"/>
    <lineage>
        <taxon>Eukaryota</taxon>
        <taxon>Fungi</taxon>
        <taxon>Dikarya</taxon>
        <taxon>Basidiomycota</taxon>
        <taxon>Ustilaginomycotina</taxon>
        <taxon>Ustilaginomycetes</taxon>
        <taxon>Ustilaginales</taxon>
        <taxon>Ustilaginaceae</taxon>
        <taxon>Ustilago</taxon>
    </lineage>
</organism>
<feature type="compositionally biased region" description="Polar residues" evidence="17">
    <location>
        <begin position="1115"/>
        <end position="1131"/>
    </location>
</feature>
<dbReference type="InterPro" id="IPR027417">
    <property type="entry name" value="P-loop_NTPase"/>
</dbReference>
<dbReference type="GO" id="GO:0008017">
    <property type="term" value="F:microtubule binding"/>
    <property type="evidence" value="ECO:0007669"/>
    <property type="project" value="InterPro"/>
</dbReference>
<feature type="binding site" evidence="15">
    <location>
        <begin position="116"/>
        <end position="123"/>
    </location>
    <ligand>
        <name>ATP</name>
        <dbReference type="ChEBI" id="CHEBI:30616"/>
    </ligand>
</feature>
<name>A0A8H8QSZ8_9BASI</name>
<feature type="coiled-coil region" evidence="16">
    <location>
        <begin position="759"/>
        <end position="814"/>
    </location>
</feature>
<evidence type="ECO:0000256" key="13">
    <source>
        <dbReference type="ARBA" id="ARBA00023136"/>
    </source>
</evidence>
<dbReference type="Proteomes" id="UP000658997">
    <property type="component" value="Unassembled WGS sequence"/>
</dbReference>
<keyword evidence="22" id="KW-1185">Reference proteome</keyword>
<feature type="compositionally biased region" description="Polar residues" evidence="17">
    <location>
        <begin position="1766"/>
        <end position="1783"/>
    </location>
</feature>
<feature type="transmembrane region" description="Helical" evidence="18">
    <location>
        <begin position="2079"/>
        <end position="2098"/>
    </location>
</feature>
<dbReference type="EMBL" id="ULHB01000140">
    <property type="protein sequence ID" value="SYW83183.1"/>
    <property type="molecule type" value="Genomic_DNA"/>
</dbReference>
<feature type="coiled-coil region" evidence="16">
    <location>
        <begin position="857"/>
        <end position="919"/>
    </location>
</feature>
<evidence type="ECO:0000256" key="18">
    <source>
        <dbReference type="SAM" id="Phobius"/>
    </source>
</evidence>
<feature type="compositionally biased region" description="Polar residues" evidence="17">
    <location>
        <begin position="981"/>
        <end position="1003"/>
    </location>
</feature>
<dbReference type="PRINTS" id="PR00380">
    <property type="entry name" value="KINESINHEAVY"/>
</dbReference>
<evidence type="ECO:0000256" key="15">
    <source>
        <dbReference type="PROSITE-ProRule" id="PRU00283"/>
    </source>
</evidence>
<dbReference type="InterPro" id="IPR001752">
    <property type="entry name" value="Kinesin_motor_dom"/>
</dbReference>
<evidence type="ECO:0000256" key="4">
    <source>
        <dbReference type="ARBA" id="ARBA00022443"/>
    </source>
</evidence>
<proteinExistence type="inferred from homology"/>
<feature type="region of interest" description="Disordered" evidence="17">
    <location>
        <begin position="1604"/>
        <end position="1721"/>
    </location>
</feature>
<evidence type="ECO:0000256" key="14">
    <source>
        <dbReference type="PROSITE-ProRule" id="PRU00192"/>
    </source>
</evidence>
<evidence type="ECO:0000256" key="8">
    <source>
        <dbReference type="ARBA" id="ARBA00022741"/>
    </source>
</evidence>
<keyword evidence="9 15" id="KW-0067">ATP-binding</keyword>
<evidence type="ECO:0000256" key="9">
    <source>
        <dbReference type="ARBA" id="ARBA00022840"/>
    </source>
</evidence>
<evidence type="ECO:0000256" key="6">
    <source>
        <dbReference type="ARBA" id="ARBA00022490"/>
    </source>
</evidence>
<feature type="domain" description="Kinesin motor" evidence="20">
    <location>
        <begin position="15"/>
        <end position="468"/>
    </location>
</feature>
<feature type="coiled-coil region" evidence="16">
    <location>
        <begin position="534"/>
        <end position="714"/>
    </location>
</feature>
<dbReference type="GO" id="GO:0003777">
    <property type="term" value="F:microtubule motor activity"/>
    <property type="evidence" value="ECO:0007669"/>
    <property type="project" value="InterPro"/>
</dbReference>
<keyword evidence="13 18" id="KW-0472">Membrane</keyword>
<keyword evidence="10 18" id="KW-1133">Transmembrane helix</keyword>
<dbReference type="PROSITE" id="PS50067">
    <property type="entry name" value="KINESIN_MOTOR_2"/>
    <property type="match status" value="1"/>
</dbReference>